<evidence type="ECO:0000313" key="3">
    <source>
        <dbReference type="Proteomes" id="UP000324222"/>
    </source>
</evidence>
<dbReference type="AlphaFoldDB" id="A0A5B7FTZ8"/>
<comment type="caution">
    <text evidence="2">The sequence shown here is derived from an EMBL/GenBank/DDBJ whole genome shotgun (WGS) entry which is preliminary data.</text>
</comment>
<evidence type="ECO:0000313" key="2">
    <source>
        <dbReference type="EMBL" id="MPC51250.1"/>
    </source>
</evidence>
<organism evidence="2 3">
    <name type="scientific">Portunus trituberculatus</name>
    <name type="common">Swimming crab</name>
    <name type="synonym">Neptunus trituberculatus</name>
    <dbReference type="NCBI Taxonomy" id="210409"/>
    <lineage>
        <taxon>Eukaryota</taxon>
        <taxon>Metazoa</taxon>
        <taxon>Ecdysozoa</taxon>
        <taxon>Arthropoda</taxon>
        <taxon>Crustacea</taxon>
        <taxon>Multicrustacea</taxon>
        <taxon>Malacostraca</taxon>
        <taxon>Eumalacostraca</taxon>
        <taxon>Eucarida</taxon>
        <taxon>Decapoda</taxon>
        <taxon>Pleocyemata</taxon>
        <taxon>Brachyura</taxon>
        <taxon>Eubrachyura</taxon>
        <taxon>Portunoidea</taxon>
        <taxon>Portunidae</taxon>
        <taxon>Portuninae</taxon>
        <taxon>Portunus</taxon>
    </lineage>
</organism>
<dbReference type="EMBL" id="VSRR010010057">
    <property type="protein sequence ID" value="MPC51250.1"/>
    <property type="molecule type" value="Genomic_DNA"/>
</dbReference>
<feature type="region of interest" description="Disordered" evidence="1">
    <location>
        <begin position="32"/>
        <end position="53"/>
    </location>
</feature>
<proteinExistence type="predicted"/>
<protein>
    <submittedName>
        <fullName evidence="2">Uncharacterized protein</fullName>
    </submittedName>
</protein>
<accession>A0A5B7FTZ8</accession>
<evidence type="ECO:0000256" key="1">
    <source>
        <dbReference type="SAM" id="MobiDB-lite"/>
    </source>
</evidence>
<feature type="compositionally biased region" description="Basic residues" evidence="1">
    <location>
        <begin position="32"/>
        <end position="49"/>
    </location>
</feature>
<reference evidence="2 3" key="1">
    <citation type="submission" date="2019-05" db="EMBL/GenBank/DDBJ databases">
        <title>Another draft genome of Portunus trituberculatus and its Hox gene families provides insights of decapod evolution.</title>
        <authorList>
            <person name="Jeong J.-H."/>
            <person name="Song I."/>
            <person name="Kim S."/>
            <person name="Choi T."/>
            <person name="Kim D."/>
            <person name="Ryu S."/>
            <person name="Kim W."/>
        </authorList>
    </citation>
    <scope>NUCLEOTIDE SEQUENCE [LARGE SCALE GENOMIC DNA]</scope>
    <source>
        <tissue evidence="2">Muscle</tissue>
    </source>
</reference>
<dbReference type="Proteomes" id="UP000324222">
    <property type="component" value="Unassembled WGS sequence"/>
</dbReference>
<sequence length="200" mass="21939">MAGEYYPALRCSHGETHTLAEINFTLVFPRHHKQQEKSTTSHHHHHHHYSSQSSRTPFTAFATAVTLFPHHSFALLSPPYLPRYYLLSTPITHTSLATAPFRLPLSSFAAAACIPRPPLQPPPPPPPASPISISGPSHLSLLPSLAATTTSTTTINYPYSLEKSNGEEQCEGRRTVLGIRFHYYVGPVKRGLKGGSGDAR</sequence>
<gene>
    <name evidence="2" type="ORF">E2C01_045094</name>
</gene>
<keyword evidence="3" id="KW-1185">Reference proteome</keyword>
<name>A0A5B7FTZ8_PORTR</name>